<dbReference type="Gene3D" id="2.70.40.10">
    <property type="match status" value="1"/>
</dbReference>
<dbReference type="AlphaFoldDB" id="A0A1G2B143"/>
<evidence type="ECO:0000256" key="4">
    <source>
        <dbReference type="ARBA" id="ARBA00023080"/>
    </source>
</evidence>
<evidence type="ECO:0000256" key="5">
    <source>
        <dbReference type="ARBA" id="ARBA00047686"/>
    </source>
</evidence>
<dbReference type="SUPFAM" id="SSF51283">
    <property type="entry name" value="dUTPase-like"/>
    <property type="match status" value="1"/>
</dbReference>
<dbReference type="GO" id="GO:0000287">
    <property type="term" value="F:magnesium ion binding"/>
    <property type="evidence" value="ECO:0007669"/>
    <property type="project" value="InterPro"/>
</dbReference>
<evidence type="ECO:0000259" key="6">
    <source>
        <dbReference type="Pfam" id="PF00692"/>
    </source>
</evidence>
<feature type="domain" description="dUTPase-like" evidence="6">
    <location>
        <begin position="12"/>
        <end position="137"/>
    </location>
</feature>
<dbReference type="GO" id="GO:0046081">
    <property type="term" value="P:dUTP catabolic process"/>
    <property type="evidence" value="ECO:0007669"/>
    <property type="project" value="InterPro"/>
</dbReference>
<keyword evidence="4" id="KW-0546">Nucleotide metabolism</keyword>
<gene>
    <name evidence="7" type="ORF">A2898_04960</name>
</gene>
<dbReference type="GO" id="GO:0006226">
    <property type="term" value="P:dUMP biosynthetic process"/>
    <property type="evidence" value="ECO:0007669"/>
    <property type="project" value="InterPro"/>
</dbReference>
<dbReference type="InterPro" id="IPR029054">
    <property type="entry name" value="dUTPase-like"/>
</dbReference>
<dbReference type="InterPro" id="IPR033704">
    <property type="entry name" value="dUTPase_trimeric"/>
</dbReference>
<evidence type="ECO:0000256" key="3">
    <source>
        <dbReference type="ARBA" id="ARBA00022801"/>
    </source>
</evidence>
<dbReference type="Proteomes" id="UP000179164">
    <property type="component" value="Unassembled WGS sequence"/>
</dbReference>
<dbReference type="InterPro" id="IPR008181">
    <property type="entry name" value="dUTPase"/>
</dbReference>
<dbReference type="STRING" id="1798543.A2898_04960"/>
<name>A0A1G2B143_9BACT</name>
<dbReference type="Pfam" id="PF00692">
    <property type="entry name" value="dUTPase"/>
    <property type="match status" value="1"/>
</dbReference>
<dbReference type="EMBL" id="MHKE01000017">
    <property type="protein sequence ID" value="OGY82902.1"/>
    <property type="molecule type" value="Genomic_DNA"/>
</dbReference>
<evidence type="ECO:0000256" key="1">
    <source>
        <dbReference type="ARBA" id="ARBA00006581"/>
    </source>
</evidence>
<dbReference type="NCBIfam" id="TIGR00576">
    <property type="entry name" value="dut"/>
    <property type="match status" value="1"/>
</dbReference>
<comment type="caution">
    <text evidence="7">The sequence shown here is derived from an EMBL/GenBank/DDBJ whole genome shotgun (WGS) entry which is preliminary data.</text>
</comment>
<comment type="similarity">
    <text evidence="1">Belongs to the dUTPase family.</text>
</comment>
<accession>A0A1G2B143</accession>
<dbReference type="InterPro" id="IPR036157">
    <property type="entry name" value="dUTPase-like_sf"/>
</dbReference>
<proteinExistence type="inferred from homology"/>
<keyword evidence="3" id="KW-0378">Hydrolase</keyword>
<evidence type="ECO:0000256" key="2">
    <source>
        <dbReference type="ARBA" id="ARBA00012379"/>
    </source>
</evidence>
<sequence>MRLEIKKLFPDVKLPSYSHDQDAAFDVYSNEDYTLKPGERHHFGLGFSAEFDVGYGCFIWDRGGLASKKGVTSIGGLIDAGYRGEYAVVLLNTSDQTVEIKKGDRIAQMVIQRVEKVYIEEVESLSDTTRGGGWGSSGR</sequence>
<evidence type="ECO:0000313" key="8">
    <source>
        <dbReference type="Proteomes" id="UP000179164"/>
    </source>
</evidence>
<dbReference type="NCBIfam" id="NF001862">
    <property type="entry name" value="PRK00601.1"/>
    <property type="match status" value="1"/>
</dbReference>
<dbReference type="PANTHER" id="PTHR11241">
    <property type="entry name" value="DEOXYURIDINE 5'-TRIPHOSPHATE NUCLEOTIDOHYDROLASE"/>
    <property type="match status" value="1"/>
</dbReference>
<evidence type="ECO:0000313" key="7">
    <source>
        <dbReference type="EMBL" id="OGY82902.1"/>
    </source>
</evidence>
<dbReference type="CDD" id="cd07557">
    <property type="entry name" value="trimeric_dUTPase"/>
    <property type="match status" value="1"/>
</dbReference>
<dbReference type="PANTHER" id="PTHR11241:SF0">
    <property type="entry name" value="DEOXYURIDINE 5'-TRIPHOSPHATE NUCLEOTIDOHYDROLASE"/>
    <property type="match status" value="1"/>
</dbReference>
<reference evidence="7 8" key="1">
    <citation type="journal article" date="2016" name="Nat. Commun.">
        <title>Thousands of microbial genomes shed light on interconnected biogeochemical processes in an aquifer system.</title>
        <authorList>
            <person name="Anantharaman K."/>
            <person name="Brown C.T."/>
            <person name="Hug L.A."/>
            <person name="Sharon I."/>
            <person name="Castelle C.J."/>
            <person name="Probst A.J."/>
            <person name="Thomas B.C."/>
            <person name="Singh A."/>
            <person name="Wilkins M.J."/>
            <person name="Karaoz U."/>
            <person name="Brodie E.L."/>
            <person name="Williams K.H."/>
            <person name="Hubbard S.S."/>
            <person name="Banfield J.F."/>
        </authorList>
    </citation>
    <scope>NUCLEOTIDE SEQUENCE [LARGE SCALE GENOMIC DNA]</scope>
</reference>
<dbReference type="EC" id="3.6.1.23" evidence="2"/>
<comment type="catalytic activity">
    <reaction evidence="5">
        <text>dUTP + H2O = dUMP + diphosphate + H(+)</text>
        <dbReference type="Rhea" id="RHEA:10248"/>
        <dbReference type="ChEBI" id="CHEBI:15377"/>
        <dbReference type="ChEBI" id="CHEBI:15378"/>
        <dbReference type="ChEBI" id="CHEBI:33019"/>
        <dbReference type="ChEBI" id="CHEBI:61555"/>
        <dbReference type="ChEBI" id="CHEBI:246422"/>
        <dbReference type="EC" id="3.6.1.23"/>
    </reaction>
</comment>
<protein>
    <recommendedName>
        <fullName evidence="2">dUTP diphosphatase</fullName>
        <ecNumber evidence="2">3.6.1.23</ecNumber>
    </recommendedName>
</protein>
<organism evidence="7 8">
    <name type="scientific">Candidatus Kerfeldbacteria bacterium RIFCSPLOWO2_01_FULL_48_11</name>
    <dbReference type="NCBI Taxonomy" id="1798543"/>
    <lineage>
        <taxon>Bacteria</taxon>
        <taxon>Candidatus Kerfeldiibacteriota</taxon>
    </lineage>
</organism>
<dbReference type="GO" id="GO:0004170">
    <property type="term" value="F:dUTP diphosphatase activity"/>
    <property type="evidence" value="ECO:0007669"/>
    <property type="project" value="UniProtKB-EC"/>
</dbReference>